<dbReference type="SUPFAM" id="SSF52518">
    <property type="entry name" value="Thiamin diphosphate-binding fold (THDP-binding)"/>
    <property type="match status" value="1"/>
</dbReference>
<name>B7JV29_RIPO1</name>
<evidence type="ECO:0000259" key="4">
    <source>
        <dbReference type="SMART" id="SM00861"/>
    </source>
</evidence>
<dbReference type="OrthoDB" id="9771835at2"/>
<dbReference type="SMART" id="SM00861">
    <property type="entry name" value="Transket_pyr"/>
    <property type="match status" value="1"/>
</dbReference>
<dbReference type="FunFam" id="3.40.50.920:FF:000001">
    <property type="entry name" value="Pyruvate dehydrogenase E1 beta subunit"/>
    <property type="match status" value="1"/>
</dbReference>
<dbReference type="PANTHER" id="PTHR43257">
    <property type="entry name" value="PYRUVATE DEHYDROGENASE E1 COMPONENT BETA SUBUNIT"/>
    <property type="match status" value="1"/>
</dbReference>
<reference evidence="6" key="1">
    <citation type="journal article" date="2011" name="MBio">
        <title>Novel metabolic attributes of the genus Cyanothece, comprising a group of unicellular nitrogen-fixing Cyanobacteria.</title>
        <authorList>
            <person name="Bandyopadhyay A."/>
            <person name="Elvitigala T."/>
            <person name="Welsh E."/>
            <person name="Stockel J."/>
            <person name="Liberton M."/>
            <person name="Min H."/>
            <person name="Sherman L.A."/>
            <person name="Pakrasi H.B."/>
        </authorList>
    </citation>
    <scope>NUCLEOTIDE SEQUENCE [LARGE SCALE GENOMIC DNA]</scope>
    <source>
        <strain evidence="6">PCC 8801</strain>
    </source>
</reference>
<evidence type="ECO:0000256" key="3">
    <source>
        <dbReference type="ARBA" id="ARBA00023052"/>
    </source>
</evidence>
<dbReference type="Proteomes" id="UP000008204">
    <property type="component" value="Chromosome"/>
</dbReference>
<keyword evidence="2" id="KW-0560">Oxidoreductase</keyword>
<evidence type="ECO:0000256" key="2">
    <source>
        <dbReference type="ARBA" id="ARBA00023002"/>
    </source>
</evidence>
<dbReference type="eggNOG" id="COG0022">
    <property type="taxonomic scope" value="Bacteria"/>
</dbReference>
<evidence type="ECO:0000256" key="1">
    <source>
        <dbReference type="ARBA" id="ARBA00001964"/>
    </source>
</evidence>
<keyword evidence="6" id="KW-1185">Reference proteome</keyword>
<dbReference type="EMBL" id="CP001287">
    <property type="protein sequence ID" value="ACK66881.1"/>
    <property type="molecule type" value="Genomic_DNA"/>
</dbReference>
<dbReference type="InterPro" id="IPR033248">
    <property type="entry name" value="Transketolase_C"/>
</dbReference>
<feature type="domain" description="Transketolase-like pyrimidine-binding" evidence="4">
    <location>
        <begin position="4"/>
        <end position="179"/>
    </location>
</feature>
<proteinExistence type="predicted"/>
<dbReference type="Pfam" id="PF02779">
    <property type="entry name" value="Transket_pyr"/>
    <property type="match status" value="1"/>
</dbReference>
<evidence type="ECO:0000313" key="6">
    <source>
        <dbReference type="Proteomes" id="UP000008204"/>
    </source>
</evidence>
<dbReference type="RefSeq" id="WP_012596147.1">
    <property type="nucleotide sequence ID" value="NC_011726.1"/>
</dbReference>
<comment type="cofactor">
    <cofactor evidence="1">
        <name>thiamine diphosphate</name>
        <dbReference type="ChEBI" id="CHEBI:58937"/>
    </cofactor>
</comment>
<gene>
    <name evidence="5" type="ordered locus">PCC8801_2883</name>
</gene>
<dbReference type="InterPro" id="IPR009014">
    <property type="entry name" value="Transketo_C/PFOR_II"/>
</dbReference>
<dbReference type="InterPro" id="IPR005475">
    <property type="entry name" value="Transketolase-like_Pyr-bd"/>
</dbReference>
<evidence type="ECO:0000313" key="5">
    <source>
        <dbReference type="EMBL" id="ACK66881.1"/>
    </source>
</evidence>
<dbReference type="KEGG" id="cyp:PCC8801_2883"/>
<dbReference type="Pfam" id="PF02780">
    <property type="entry name" value="Transketolase_C"/>
    <property type="match status" value="1"/>
</dbReference>
<dbReference type="CDD" id="cd07036">
    <property type="entry name" value="TPP_PYR_E1-PDHc-beta_like"/>
    <property type="match status" value="1"/>
</dbReference>
<dbReference type="PANTHER" id="PTHR43257:SF2">
    <property type="entry name" value="PYRUVATE DEHYDROGENASE E1 COMPONENT SUBUNIT BETA"/>
    <property type="match status" value="1"/>
</dbReference>
<organism evidence="5 6">
    <name type="scientific">Rippkaea orientalis (strain PCC 8801 / RF-1)</name>
    <name type="common">Cyanothece sp. (strain PCC 8801)</name>
    <dbReference type="NCBI Taxonomy" id="41431"/>
    <lineage>
        <taxon>Bacteria</taxon>
        <taxon>Bacillati</taxon>
        <taxon>Cyanobacteriota</taxon>
        <taxon>Cyanophyceae</taxon>
        <taxon>Oscillatoriophycideae</taxon>
        <taxon>Chroococcales</taxon>
        <taxon>Aphanothecaceae</taxon>
        <taxon>Rippkaea</taxon>
        <taxon>Rippkaea orientalis</taxon>
    </lineage>
</organism>
<dbReference type="HOGENOM" id="CLU_012907_1_1_3"/>
<dbReference type="STRING" id="41431.PCC8801_2883"/>
<dbReference type="SUPFAM" id="SSF52922">
    <property type="entry name" value="TK C-terminal domain-like"/>
    <property type="match status" value="1"/>
</dbReference>
<protein>
    <submittedName>
        <fullName evidence="5">Transketolase central region</fullName>
    </submittedName>
</protein>
<accession>B7JV29</accession>
<keyword evidence="3" id="KW-0786">Thiamine pyrophosphate</keyword>
<dbReference type="GO" id="GO:0016491">
    <property type="term" value="F:oxidoreductase activity"/>
    <property type="evidence" value="ECO:0007669"/>
    <property type="project" value="UniProtKB-KW"/>
</dbReference>
<dbReference type="Gene3D" id="3.40.50.970">
    <property type="match status" value="1"/>
</dbReference>
<dbReference type="FunFam" id="3.40.50.970:FF:000001">
    <property type="entry name" value="Pyruvate dehydrogenase E1 beta subunit"/>
    <property type="match status" value="1"/>
</dbReference>
<dbReference type="AlphaFoldDB" id="B7JV29"/>
<dbReference type="Gene3D" id="3.40.50.920">
    <property type="match status" value="1"/>
</dbReference>
<dbReference type="InterPro" id="IPR029061">
    <property type="entry name" value="THDP-binding"/>
</dbReference>
<dbReference type="NCBIfam" id="NF006667">
    <property type="entry name" value="PRK09212.1"/>
    <property type="match status" value="1"/>
</dbReference>
<sequence length="327" mass="36119">MAETLLFNALRQAIDEEMAHDETVFVLGEDVGHYGGSYKVTKDLYKKYGDLRVLDTPIAENSFTGMAVGAAMTGLRPIIEGMNMGFLLLAFNQIANNAGMLRYTSGGNFKIPMVIRGPGGVGRQLGAEHSQRLEAYFHAVPGLKIVACSTPYNAKGLLKAAIRDDNPVLFFEHVLLYNLKEKLPDTEYIVPLDKAEIVRPGKDVTILTYSRMRHHCVQALKTLEKEGYDPEIIDLISLKPFDLETIGASIRKTHRVIIVEECMKTGGIAAELIALINDNFFDELDAPVIRLSSQDIPTPYNGTLENLTIVQPAKIVEAVQKMVALQV</sequence>